<dbReference type="EMBL" id="GISG01211963">
    <property type="protein sequence ID" value="MBA4661348.1"/>
    <property type="molecule type" value="Transcribed_RNA"/>
</dbReference>
<evidence type="ECO:0000313" key="7">
    <source>
        <dbReference type="EMBL" id="MBA4661348.1"/>
    </source>
</evidence>
<feature type="transmembrane region" description="Helical" evidence="6">
    <location>
        <begin position="307"/>
        <end position="330"/>
    </location>
</feature>
<dbReference type="AlphaFoldDB" id="A0A7C9EG21"/>
<keyword evidence="6" id="KW-0812">Transmembrane</keyword>
<reference evidence="7" key="1">
    <citation type="journal article" date="2013" name="J. Plant Res.">
        <title>Effect of fungi and light on seed germination of three Opuntia species from semiarid lands of central Mexico.</title>
        <authorList>
            <person name="Delgado-Sanchez P."/>
            <person name="Jimenez-Bremont J.F."/>
            <person name="Guerrero-Gonzalez Mde L."/>
            <person name="Flores J."/>
        </authorList>
    </citation>
    <scope>NUCLEOTIDE SEQUENCE</scope>
    <source>
        <tissue evidence="7">Cladode</tissue>
    </source>
</reference>
<dbReference type="PANTHER" id="PTHR24296">
    <property type="entry name" value="CYTOCHROME P450"/>
    <property type="match status" value="1"/>
</dbReference>
<evidence type="ECO:0000256" key="5">
    <source>
        <dbReference type="ARBA" id="ARBA00023004"/>
    </source>
</evidence>
<dbReference type="GO" id="GO:0005506">
    <property type="term" value="F:iron ion binding"/>
    <property type="evidence" value="ECO:0007669"/>
    <property type="project" value="InterPro"/>
</dbReference>
<dbReference type="EC" id="1.14.14.1" evidence="7"/>
<evidence type="ECO:0000256" key="6">
    <source>
        <dbReference type="SAM" id="Phobius"/>
    </source>
</evidence>
<name>A0A7C9EG21_OPUST</name>
<dbReference type="GO" id="GO:0016712">
    <property type="term" value="F:oxidoreductase activity, acting on paired donors, with incorporation or reduction of molecular oxygen, reduced flavin or flavoprotein as one donor, and incorporation of one atom of oxygen"/>
    <property type="evidence" value="ECO:0007669"/>
    <property type="project" value="UniProtKB-EC"/>
</dbReference>
<keyword evidence="6" id="KW-0472">Membrane</keyword>
<dbReference type="Pfam" id="PF00067">
    <property type="entry name" value="p450"/>
    <property type="match status" value="1"/>
</dbReference>
<evidence type="ECO:0000256" key="4">
    <source>
        <dbReference type="ARBA" id="ARBA00023002"/>
    </source>
</evidence>
<evidence type="ECO:0000256" key="1">
    <source>
        <dbReference type="ARBA" id="ARBA00001971"/>
    </source>
</evidence>
<keyword evidence="5" id="KW-0408">Iron</keyword>
<keyword evidence="3" id="KW-0479">Metal-binding</keyword>
<comment type="cofactor">
    <cofactor evidence="1">
        <name>heme</name>
        <dbReference type="ChEBI" id="CHEBI:30413"/>
    </cofactor>
</comment>
<dbReference type="InterPro" id="IPR036396">
    <property type="entry name" value="Cyt_P450_sf"/>
</dbReference>
<protein>
    <submittedName>
        <fullName evidence="7">Unspecific monooxygenase</fullName>
        <ecNumber evidence="7">1.14.14.1</ecNumber>
    </submittedName>
</protein>
<keyword evidence="6" id="KW-1133">Transmembrane helix</keyword>
<evidence type="ECO:0000256" key="3">
    <source>
        <dbReference type="ARBA" id="ARBA00022723"/>
    </source>
</evidence>
<evidence type="ECO:0000256" key="2">
    <source>
        <dbReference type="ARBA" id="ARBA00010617"/>
    </source>
</evidence>
<comment type="similarity">
    <text evidence="2">Belongs to the cytochrome P450 family.</text>
</comment>
<sequence length="344" mass="39449">MHTNHMGHIEIFLLIFSLLFLFCYSFHKKVGLPTNWPFIGMLPAVLKNHHRIHDYAVDIMENSQLTFLVKGPWFSNMKLLVTADPANVHHVLSKNFGNYSKGPKFREIFEILGDGIFNADSEMWKYHRKLAQSVLAHPQFNQFLVGKTWEKLETGLIPILDNISKQGLEIDLQDLFGRFTFDTISAIVTDYDPGTLCIDLPDVPFFKSLHDGEESVLYRHVVPTCVWKFQRWLGIGQEKKYKEAWKIIDDFIYGCISKKREEMSKKSQSKACIVGKGLGIDLMTIYMDEVRDSAEIGSDGDKFLRDTILSIFSAGQSTTSVALAWFFYLLSKKSACAIQNQRRT</sequence>
<keyword evidence="7" id="KW-0503">Monooxygenase</keyword>
<reference evidence="7" key="2">
    <citation type="submission" date="2020-07" db="EMBL/GenBank/DDBJ databases">
        <authorList>
            <person name="Vera ALvarez R."/>
            <person name="Arias-Moreno D.M."/>
            <person name="Jimenez-Jacinto V."/>
            <person name="Jimenez-Bremont J.F."/>
            <person name="Swaminathan K."/>
            <person name="Moose S.P."/>
            <person name="Guerrero-Gonzalez M.L."/>
            <person name="Marino-Ramirez L."/>
            <person name="Landsman D."/>
            <person name="Rodriguez-Kessler M."/>
            <person name="Delgado-Sanchez P."/>
        </authorList>
    </citation>
    <scope>NUCLEOTIDE SEQUENCE</scope>
    <source>
        <tissue evidence="7">Cladode</tissue>
    </source>
</reference>
<accession>A0A7C9EG21</accession>
<keyword evidence="4 7" id="KW-0560">Oxidoreductase</keyword>
<feature type="transmembrane region" description="Helical" evidence="6">
    <location>
        <begin position="6"/>
        <end position="26"/>
    </location>
</feature>
<dbReference type="SUPFAM" id="SSF48264">
    <property type="entry name" value="Cytochrome P450"/>
    <property type="match status" value="1"/>
</dbReference>
<organism evidence="7">
    <name type="scientific">Opuntia streptacantha</name>
    <name type="common">Prickly pear cactus</name>
    <name type="synonym">Opuntia cardona</name>
    <dbReference type="NCBI Taxonomy" id="393608"/>
    <lineage>
        <taxon>Eukaryota</taxon>
        <taxon>Viridiplantae</taxon>
        <taxon>Streptophyta</taxon>
        <taxon>Embryophyta</taxon>
        <taxon>Tracheophyta</taxon>
        <taxon>Spermatophyta</taxon>
        <taxon>Magnoliopsida</taxon>
        <taxon>eudicotyledons</taxon>
        <taxon>Gunneridae</taxon>
        <taxon>Pentapetalae</taxon>
        <taxon>Caryophyllales</taxon>
        <taxon>Cactineae</taxon>
        <taxon>Cactaceae</taxon>
        <taxon>Opuntioideae</taxon>
        <taxon>Opuntia</taxon>
    </lineage>
</organism>
<dbReference type="InterPro" id="IPR001128">
    <property type="entry name" value="Cyt_P450"/>
</dbReference>
<proteinExistence type="inferred from homology"/>
<dbReference type="GO" id="GO:0020037">
    <property type="term" value="F:heme binding"/>
    <property type="evidence" value="ECO:0007669"/>
    <property type="project" value="InterPro"/>
</dbReference>
<dbReference type="Gene3D" id="1.10.630.10">
    <property type="entry name" value="Cytochrome P450"/>
    <property type="match status" value="1"/>
</dbReference>